<comment type="subcellular location">
    <subcellularLocation>
        <location evidence="1">Cell membrane</location>
        <topology evidence="1">Multi-pass membrane protein</topology>
    </subcellularLocation>
</comment>
<proteinExistence type="predicted"/>
<feature type="domain" description="PTS EIIC type-1" evidence="14">
    <location>
        <begin position="20"/>
        <end position="472"/>
    </location>
</feature>
<sequence length="584" mass="63894">MNLTKKQKMHVPPTVKNTWAKIRSGLEQFGRAMILPVSIIPVLAIIGALGYILQTVGNKTGWMKIDAYKAAADAVKVIGMAPIYNLDILFAIGLAAGLAKEEKVSAALAGGVALIGLYFAGYIILKYTSILSTFTAEVDQNIRSTLKPANGETYTDKELAKIKDLVNAVVKSLTIERFGKYSKSFNLNALGGILAGLTGFIVHKYTYRLQFPKAIAFFGGPKFSPVASLLVAFILGIPLTLVWVHVQKAMDSIGYGIRSMKAGGSFLYGFTNRLLLPFGLHNVPNAILRYTPAGGTWTAPDNSVVTGFYSILQAKLSHGVEITANDSMISNGTYPTNMFALPGAAVAMFLAVPKEKRKIAAPIIFGALSSSVLSGVTEPIEFTFIFTAPILWIVHAFLTGFTYMFMYLAGAGMVSGTGEGIITWLIFNAPAYEIVSRVWMMWVLGPIFFLEYLVVFYFLITKLNLKTPGRDDQEFRLFSKKDFRNKNKTDQTNTDPDLAGEKAEDVEMAKQLIELYGGFENMNEIGACISRLRISVKDKDKVQRDQIKGLGAMGVVDSGEQVQSVFGAKAMVYARIMNILRRKG</sequence>
<dbReference type="InterPro" id="IPR013013">
    <property type="entry name" value="PTS_EIIC_1"/>
</dbReference>
<dbReference type="GO" id="GO:0090563">
    <property type="term" value="F:protein-phosphocysteine-sugar phosphotransferase activity"/>
    <property type="evidence" value="ECO:0007669"/>
    <property type="project" value="TreeGrafter"/>
</dbReference>
<dbReference type="SUPFAM" id="SSF55604">
    <property type="entry name" value="Glucose permease domain IIB"/>
    <property type="match status" value="1"/>
</dbReference>
<dbReference type="InterPro" id="IPR001996">
    <property type="entry name" value="PTS_IIB_1"/>
</dbReference>
<feature type="transmembrane region" description="Helical" evidence="12">
    <location>
        <begin position="33"/>
        <end position="53"/>
    </location>
</feature>
<keyword evidence="6" id="KW-0598">Phosphotransferase system</keyword>
<dbReference type="RefSeq" id="WP_073372384.1">
    <property type="nucleotide sequence ID" value="NZ_CP017813.1"/>
</dbReference>
<feature type="transmembrane region" description="Helical" evidence="12">
    <location>
        <begin position="223"/>
        <end position="244"/>
    </location>
</feature>
<dbReference type="STRING" id="48003.BLA55_01685"/>
<dbReference type="GO" id="GO:0008982">
    <property type="term" value="F:protein-N(PI)-phosphohistidine-sugar phosphotransferase activity"/>
    <property type="evidence" value="ECO:0007669"/>
    <property type="project" value="InterPro"/>
</dbReference>
<feature type="transmembrane region" description="Helical" evidence="12">
    <location>
        <begin position="74"/>
        <end position="98"/>
    </location>
</feature>
<dbReference type="InterPro" id="IPR018113">
    <property type="entry name" value="PTrfase_EIIB_Cys"/>
</dbReference>
<dbReference type="PROSITE" id="PS51098">
    <property type="entry name" value="PTS_EIIB_TYPE_1"/>
    <property type="match status" value="1"/>
</dbReference>
<dbReference type="PANTHER" id="PTHR30009:SF20">
    <property type="entry name" value="PTS SYSTEM GLUCOSE-SPECIFIC EIICB COMPONENT-RELATED"/>
    <property type="match status" value="1"/>
</dbReference>
<keyword evidence="5" id="KW-0808">Transferase</keyword>
<keyword evidence="3" id="KW-1003">Cell membrane</keyword>
<evidence type="ECO:0000256" key="6">
    <source>
        <dbReference type="ARBA" id="ARBA00022683"/>
    </source>
</evidence>
<feature type="transmembrane region" description="Helical" evidence="12">
    <location>
        <begin position="265"/>
        <end position="283"/>
    </location>
</feature>
<dbReference type="EMBL" id="CP017813">
    <property type="protein sequence ID" value="APJ38381.1"/>
    <property type="molecule type" value="Genomic_DNA"/>
</dbReference>
<dbReference type="NCBIfam" id="TIGR00826">
    <property type="entry name" value="EIIB_glc"/>
    <property type="match status" value="1"/>
</dbReference>
<evidence type="ECO:0000256" key="2">
    <source>
        <dbReference type="ARBA" id="ARBA00022448"/>
    </source>
</evidence>
<dbReference type="AlphaFoldDB" id="A0A1L4FRZ9"/>
<evidence type="ECO:0000256" key="7">
    <source>
        <dbReference type="ARBA" id="ARBA00022692"/>
    </source>
</evidence>
<dbReference type="KEGG" id="mpul:BLA55_01685"/>
<keyword evidence="7 12" id="KW-0812">Transmembrane</keyword>
<dbReference type="GO" id="GO:0009401">
    <property type="term" value="P:phosphoenolpyruvate-dependent sugar phosphotransferase system"/>
    <property type="evidence" value="ECO:0007669"/>
    <property type="project" value="UniProtKB-KW"/>
</dbReference>
<keyword evidence="10 12" id="KW-0472">Membrane</keyword>
<evidence type="ECO:0000256" key="11">
    <source>
        <dbReference type="PROSITE-ProRule" id="PRU00421"/>
    </source>
</evidence>
<evidence type="ECO:0000313" key="16">
    <source>
        <dbReference type="Proteomes" id="UP000184322"/>
    </source>
</evidence>
<feature type="domain" description="PTS EIIB type-1" evidence="13">
    <location>
        <begin position="506"/>
        <end position="584"/>
    </location>
</feature>
<dbReference type="PROSITE" id="PS51103">
    <property type="entry name" value="PTS_EIIC_TYPE_1"/>
    <property type="match status" value="1"/>
</dbReference>
<evidence type="ECO:0000256" key="10">
    <source>
        <dbReference type="ARBA" id="ARBA00023136"/>
    </source>
</evidence>
<organism evidence="15 16">
    <name type="scientific">Mycoplasmopsis pullorum</name>
    <dbReference type="NCBI Taxonomy" id="48003"/>
    <lineage>
        <taxon>Bacteria</taxon>
        <taxon>Bacillati</taxon>
        <taxon>Mycoplasmatota</taxon>
        <taxon>Mycoplasmoidales</taxon>
        <taxon>Metamycoplasmataceae</taxon>
        <taxon>Mycoplasmopsis</taxon>
    </lineage>
</organism>
<feature type="transmembrane region" description="Helical" evidence="12">
    <location>
        <begin position="185"/>
        <end position="203"/>
    </location>
</feature>
<evidence type="ECO:0000256" key="4">
    <source>
        <dbReference type="ARBA" id="ARBA00022597"/>
    </source>
</evidence>
<keyword evidence="2" id="KW-0813">Transport</keyword>
<evidence type="ECO:0000259" key="13">
    <source>
        <dbReference type="PROSITE" id="PS51098"/>
    </source>
</evidence>
<dbReference type="Pfam" id="PF02378">
    <property type="entry name" value="PTS_EIIC"/>
    <property type="match status" value="1"/>
</dbReference>
<dbReference type="PANTHER" id="PTHR30009">
    <property type="entry name" value="CYTOCHROME C-TYPE SYNTHESIS PROTEIN AND PTS TRANSMEMBRANE COMPONENT"/>
    <property type="match status" value="1"/>
</dbReference>
<evidence type="ECO:0000256" key="9">
    <source>
        <dbReference type="ARBA" id="ARBA00022989"/>
    </source>
</evidence>
<feature type="transmembrane region" description="Helical" evidence="12">
    <location>
        <begin position="104"/>
        <end position="125"/>
    </location>
</feature>
<dbReference type="OrthoDB" id="9764327at2"/>
<dbReference type="CDD" id="cd00212">
    <property type="entry name" value="PTS_IIB_glc"/>
    <property type="match status" value="1"/>
</dbReference>
<dbReference type="InterPro" id="IPR003352">
    <property type="entry name" value="PTS_EIIC"/>
</dbReference>
<dbReference type="Gene3D" id="3.30.1360.60">
    <property type="entry name" value="Glucose permease domain IIB"/>
    <property type="match status" value="1"/>
</dbReference>
<dbReference type="Proteomes" id="UP000184322">
    <property type="component" value="Chromosome"/>
</dbReference>
<dbReference type="Pfam" id="PF00367">
    <property type="entry name" value="PTS_EIIB"/>
    <property type="match status" value="1"/>
</dbReference>
<name>A0A1L4FRZ9_9BACT</name>
<feature type="active site" description="Phosphocysteine intermediate; for EIIB activity" evidence="11">
    <location>
        <position position="528"/>
    </location>
</feature>
<evidence type="ECO:0000256" key="5">
    <source>
        <dbReference type="ARBA" id="ARBA00022679"/>
    </source>
</evidence>
<evidence type="ECO:0000256" key="1">
    <source>
        <dbReference type="ARBA" id="ARBA00004651"/>
    </source>
</evidence>
<keyword evidence="9 12" id="KW-1133">Transmembrane helix</keyword>
<reference evidence="16" key="1">
    <citation type="submission" date="2016-10" db="EMBL/GenBank/DDBJ databases">
        <authorList>
            <person name="Beylefeld A."/>
            <person name="Abolnik C."/>
        </authorList>
    </citation>
    <scope>NUCLEOTIDE SEQUENCE [LARGE SCALE GENOMIC DNA]</scope>
    <source>
        <strain evidence="16">B359_6</strain>
    </source>
</reference>
<feature type="transmembrane region" description="Helical" evidence="12">
    <location>
        <begin position="439"/>
        <end position="460"/>
    </location>
</feature>
<dbReference type="GO" id="GO:0016301">
    <property type="term" value="F:kinase activity"/>
    <property type="evidence" value="ECO:0007669"/>
    <property type="project" value="UniProtKB-KW"/>
</dbReference>
<dbReference type="GO" id="GO:0005886">
    <property type="term" value="C:plasma membrane"/>
    <property type="evidence" value="ECO:0007669"/>
    <property type="project" value="UniProtKB-SubCell"/>
</dbReference>
<dbReference type="InterPro" id="IPR036878">
    <property type="entry name" value="Glu_permease_IIB"/>
</dbReference>
<gene>
    <name evidence="15" type="ORF">BLA55_01685</name>
</gene>
<protein>
    <submittedName>
        <fullName evidence="15">Uncharacterized protein</fullName>
    </submittedName>
</protein>
<keyword evidence="4" id="KW-0762">Sugar transport</keyword>
<feature type="transmembrane region" description="Helical" evidence="12">
    <location>
        <begin position="334"/>
        <end position="352"/>
    </location>
</feature>
<evidence type="ECO:0000256" key="3">
    <source>
        <dbReference type="ARBA" id="ARBA00022475"/>
    </source>
</evidence>
<accession>A0A1L4FRZ9</accession>
<evidence type="ECO:0000256" key="8">
    <source>
        <dbReference type="ARBA" id="ARBA00022777"/>
    </source>
</evidence>
<keyword evidence="16" id="KW-1185">Reference proteome</keyword>
<evidence type="ECO:0000256" key="12">
    <source>
        <dbReference type="SAM" id="Phobius"/>
    </source>
</evidence>
<feature type="transmembrane region" description="Helical" evidence="12">
    <location>
        <begin position="359"/>
        <end position="376"/>
    </location>
</feature>
<evidence type="ECO:0000259" key="14">
    <source>
        <dbReference type="PROSITE" id="PS51103"/>
    </source>
</evidence>
<keyword evidence="8" id="KW-0418">Kinase</keyword>
<evidence type="ECO:0000313" key="15">
    <source>
        <dbReference type="EMBL" id="APJ38381.1"/>
    </source>
</evidence>
<feature type="transmembrane region" description="Helical" evidence="12">
    <location>
        <begin position="405"/>
        <end position="427"/>
    </location>
</feature>
<feature type="transmembrane region" description="Helical" evidence="12">
    <location>
        <begin position="382"/>
        <end position="398"/>
    </location>
</feature>
<dbReference type="InterPro" id="IPR050429">
    <property type="entry name" value="PTS_Glucose_EIICBA"/>
</dbReference>